<gene>
    <name evidence="3" type="ORF">ABCQ75_12535</name>
</gene>
<organism evidence="3 4">
    <name type="scientific">Sinomonas halotolerans</name>
    <dbReference type="NCBI Taxonomy" id="1644133"/>
    <lineage>
        <taxon>Bacteria</taxon>
        <taxon>Bacillati</taxon>
        <taxon>Actinomycetota</taxon>
        <taxon>Actinomycetes</taxon>
        <taxon>Micrococcales</taxon>
        <taxon>Micrococcaceae</taxon>
        <taxon>Sinomonas</taxon>
    </lineage>
</organism>
<dbReference type="Proteomes" id="UP001422074">
    <property type="component" value="Unassembled WGS sequence"/>
</dbReference>
<keyword evidence="1" id="KW-0472">Membrane</keyword>
<keyword evidence="1" id="KW-0812">Transmembrane</keyword>
<dbReference type="Pfam" id="PF10756">
    <property type="entry name" value="bPH_6"/>
    <property type="match status" value="1"/>
</dbReference>
<dbReference type="EMBL" id="JBDFRB010000012">
    <property type="protein sequence ID" value="MEN2745355.1"/>
    <property type="molecule type" value="Genomic_DNA"/>
</dbReference>
<evidence type="ECO:0000259" key="2">
    <source>
        <dbReference type="Pfam" id="PF10756"/>
    </source>
</evidence>
<keyword evidence="1" id="KW-1133">Transmembrane helix</keyword>
<evidence type="ECO:0000256" key="1">
    <source>
        <dbReference type="SAM" id="Phobius"/>
    </source>
</evidence>
<proteinExistence type="predicted"/>
<comment type="caution">
    <text evidence="3">The sequence shown here is derived from an EMBL/GenBank/DDBJ whole genome shotgun (WGS) entry which is preliminary data.</text>
</comment>
<feature type="transmembrane region" description="Helical" evidence="1">
    <location>
        <begin position="187"/>
        <end position="208"/>
    </location>
</feature>
<keyword evidence="4" id="KW-1185">Reference proteome</keyword>
<feature type="transmembrane region" description="Helical" evidence="1">
    <location>
        <begin position="20"/>
        <end position="37"/>
    </location>
</feature>
<name>A0ABU9X4I5_9MICC</name>
<reference evidence="3 4" key="1">
    <citation type="submission" date="2024-05" db="EMBL/GenBank/DDBJ databases">
        <title>Sinomonas sp. nov., isolated from a waste landfill.</title>
        <authorList>
            <person name="Zhao Y."/>
        </authorList>
    </citation>
    <scope>NUCLEOTIDE SEQUENCE [LARGE SCALE GENOMIC DNA]</scope>
    <source>
        <strain evidence="3 4">CCTCC AB2014300</strain>
    </source>
</reference>
<protein>
    <submittedName>
        <fullName evidence="3">PH domain-containing protein</fullName>
    </submittedName>
</protein>
<dbReference type="RefSeq" id="WP_345885707.1">
    <property type="nucleotide sequence ID" value="NZ_JBDFRB010000012.1"/>
</dbReference>
<feature type="domain" description="Low molecular weight protein antigen 6 PH" evidence="2">
    <location>
        <begin position="64"/>
        <end position="144"/>
    </location>
</feature>
<evidence type="ECO:0000313" key="3">
    <source>
        <dbReference type="EMBL" id="MEN2745355.1"/>
    </source>
</evidence>
<accession>A0ABU9X4I5</accession>
<dbReference type="InterPro" id="IPR019692">
    <property type="entry name" value="CFP-6_PH"/>
</dbReference>
<feature type="transmembrane region" description="Helical" evidence="1">
    <location>
        <begin position="43"/>
        <end position="62"/>
    </location>
</feature>
<evidence type="ECO:0000313" key="4">
    <source>
        <dbReference type="Proteomes" id="UP001422074"/>
    </source>
</evidence>
<sequence>MDALTHTGRIETFTARSNRVLAAAVWGIAGFGVAMTLTTAGFAGLRFAAPLALLAVAGWVLFWRPAVVVSDAGVELRNPFRSIGIPWDALAYVDTKYALTLATGSQRFTAWAAPAPGIWGARHASPEHLDGLPETTYGPARSVRPGDLRNTDSGQAAALVRTRWADALDSGAAVAGRTEEAHAVRRIAWVPLALTVLLGVVSAVTLTAG</sequence>